<comment type="caution">
    <text evidence="3">The sequence shown here is derived from an EMBL/GenBank/DDBJ whole genome shotgun (WGS) entry which is preliminary data.</text>
</comment>
<dbReference type="Pfam" id="PF01370">
    <property type="entry name" value="Epimerase"/>
    <property type="match status" value="1"/>
</dbReference>
<proteinExistence type="inferred from homology"/>
<dbReference type="SUPFAM" id="SSF51735">
    <property type="entry name" value="NAD(P)-binding Rossmann-fold domains"/>
    <property type="match status" value="1"/>
</dbReference>
<evidence type="ECO:0000313" key="4">
    <source>
        <dbReference type="Proteomes" id="UP000326336"/>
    </source>
</evidence>
<dbReference type="InterPro" id="IPR036291">
    <property type="entry name" value="NAD(P)-bd_dom_sf"/>
</dbReference>
<dbReference type="PANTHER" id="PTHR43000">
    <property type="entry name" value="DTDP-D-GLUCOSE 4,6-DEHYDRATASE-RELATED"/>
    <property type="match status" value="1"/>
</dbReference>
<dbReference type="RefSeq" id="WP_151917622.1">
    <property type="nucleotide sequence ID" value="NZ_RQSP01000063.1"/>
</dbReference>
<organism evidence="3 4">
    <name type="scientific">Bifidobacterium jacchi</name>
    <dbReference type="NCBI Taxonomy" id="2490545"/>
    <lineage>
        <taxon>Bacteria</taxon>
        <taxon>Bacillati</taxon>
        <taxon>Actinomycetota</taxon>
        <taxon>Actinomycetes</taxon>
        <taxon>Bifidobacteriales</taxon>
        <taxon>Bifidobacteriaceae</taxon>
        <taxon>Bifidobacterium</taxon>
    </lineage>
</organism>
<accession>A0A5N5RCG6</accession>
<dbReference type="InterPro" id="IPR001509">
    <property type="entry name" value="Epimerase_deHydtase"/>
</dbReference>
<feature type="domain" description="NAD-dependent epimerase/dehydratase" evidence="2">
    <location>
        <begin position="3"/>
        <end position="237"/>
    </location>
</feature>
<evidence type="ECO:0000259" key="2">
    <source>
        <dbReference type="Pfam" id="PF01370"/>
    </source>
</evidence>
<evidence type="ECO:0000256" key="1">
    <source>
        <dbReference type="ARBA" id="ARBA00007637"/>
    </source>
</evidence>
<evidence type="ECO:0000313" key="3">
    <source>
        <dbReference type="EMBL" id="KAB5604167.1"/>
    </source>
</evidence>
<dbReference type="EMBL" id="RQSP01000063">
    <property type="protein sequence ID" value="KAB5604167.1"/>
    <property type="molecule type" value="Genomic_DNA"/>
</dbReference>
<keyword evidence="4" id="KW-1185">Reference proteome</keyword>
<dbReference type="OrthoDB" id="9779041at2"/>
<gene>
    <name evidence="3" type="ORF">EHS19_10050</name>
</gene>
<dbReference type="AlphaFoldDB" id="A0A5N5RCG6"/>
<dbReference type="Proteomes" id="UP000326336">
    <property type="component" value="Unassembled WGS sequence"/>
</dbReference>
<name>A0A5N5RCG6_9BIFI</name>
<reference evidence="3 4" key="1">
    <citation type="journal article" date="2019" name="Int. J. Syst. Evol. Microbiol.">
        <title>Bifidobacterium jacchi sp. nov., isolated from the faeces of a baby common marmoset (Callithrix jacchus).</title>
        <authorList>
            <person name="Modesto M."/>
            <person name="Watanabe K."/>
            <person name="Arita M."/>
            <person name="Satti M."/>
            <person name="Oki K."/>
            <person name="Sciavilla P."/>
            <person name="Patavino C."/>
            <person name="Camma C."/>
            <person name="Michelini S."/>
            <person name="Sgorbati B."/>
            <person name="Mattarelli P."/>
        </authorList>
    </citation>
    <scope>NUCLEOTIDE SEQUENCE [LARGE SCALE GENOMIC DNA]</scope>
    <source>
        <strain evidence="3 4">MRM 9.3</strain>
    </source>
</reference>
<comment type="similarity">
    <text evidence="1">Belongs to the NAD(P)-dependent epimerase/dehydratase family.</text>
</comment>
<protein>
    <submittedName>
        <fullName evidence="3">NAD-dependent epimerase/dehydratase family protein</fullName>
    </submittedName>
</protein>
<sequence>MNIVILGGMGFLGRNLVAFLTRQANQRITVFDRLPLDHDAVKTLPTSVNYVQGEFVTGFDFTRIVHNADLIIHLVSTSVPGTEQGVIDEINANVIPSTELFQACVQEGVGRILFMSSGGTVYGASNKHKNSETDLPDPINTYGLQKIMIEQALHLAVRNSATDYQIVRLSNPYGPGQNPHGALGLVTKLVYQALNHDTIHIFGDGSVVRDFIYIDDAIQAIGDIVEHGDMNATYNVGRGIGTSVADVVNTIDAVLPERLNIVHTPGRAVDVPYSVLNIDKYHRISSIKEFVSLEEGIKRTYDFFKEHRQ</sequence>
<dbReference type="Gene3D" id="3.40.50.720">
    <property type="entry name" value="NAD(P)-binding Rossmann-like Domain"/>
    <property type="match status" value="1"/>
</dbReference>